<feature type="transmembrane region" description="Helical" evidence="7">
    <location>
        <begin position="102"/>
        <end position="123"/>
    </location>
</feature>
<reference evidence="9 10" key="1">
    <citation type="submission" date="2014-03" db="EMBL/GenBank/DDBJ databases">
        <authorList>
            <person name="Urmite Genomes U."/>
        </authorList>
    </citation>
    <scope>NUCLEOTIDE SEQUENCE [LARGE SCALE GENOMIC DNA]</scope>
    <source>
        <strain evidence="9 10">Vm-5</strain>
    </source>
</reference>
<evidence type="ECO:0000259" key="8">
    <source>
        <dbReference type="PROSITE" id="PS50928"/>
    </source>
</evidence>
<evidence type="ECO:0000256" key="1">
    <source>
        <dbReference type="ARBA" id="ARBA00004651"/>
    </source>
</evidence>
<evidence type="ECO:0000256" key="3">
    <source>
        <dbReference type="ARBA" id="ARBA00022475"/>
    </source>
</evidence>
<dbReference type="PANTHER" id="PTHR30193:SF37">
    <property type="entry name" value="INNER MEMBRANE ABC TRANSPORTER PERMEASE PROTEIN YCJO"/>
    <property type="match status" value="1"/>
</dbReference>
<dbReference type="AlphaFoldDB" id="A0A024Q8D2"/>
<feature type="transmembrane region" description="Helical" evidence="7">
    <location>
        <begin position="211"/>
        <end position="230"/>
    </location>
</feature>
<comment type="subcellular location">
    <subcellularLocation>
        <location evidence="1 7">Cell membrane</location>
        <topology evidence="1 7">Multi-pass membrane protein</topology>
    </subcellularLocation>
</comment>
<feature type="transmembrane region" description="Helical" evidence="7">
    <location>
        <begin position="254"/>
        <end position="275"/>
    </location>
</feature>
<evidence type="ECO:0000256" key="5">
    <source>
        <dbReference type="ARBA" id="ARBA00022989"/>
    </source>
</evidence>
<keyword evidence="4 7" id="KW-0812">Transmembrane</keyword>
<gene>
    <name evidence="9" type="primary">lacF_5</name>
    <name evidence="9" type="ORF">BN990_00777</name>
</gene>
<evidence type="ECO:0000256" key="6">
    <source>
        <dbReference type="ARBA" id="ARBA00023136"/>
    </source>
</evidence>
<dbReference type="OrthoDB" id="152280at2"/>
<evidence type="ECO:0000313" key="10">
    <source>
        <dbReference type="Proteomes" id="UP000028875"/>
    </source>
</evidence>
<keyword evidence="2 7" id="KW-0813">Transport</keyword>
<dbReference type="PANTHER" id="PTHR30193">
    <property type="entry name" value="ABC TRANSPORTER PERMEASE PROTEIN"/>
    <property type="match status" value="1"/>
</dbReference>
<dbReference type="CDD" id="cd06261">
    <property type="entry name" value="TM_PBP2"/>
    <property type="match status" value="1"/>
</dbReference>
<name>A0A024Q8D2_9BACI</name>
<dbReference type="eggNOG" id="COG1175">
    <property type="taxonomic scope" value="Bacteria"/>
</dbReference>
<feature type="transmembrane region" description="Helical" evidence="7">
    <location>
        <begin position="71"/>
        <end position="90"/>
    </location>
</feature>
<dbReference type="GO" id="GO:0055085">
    <property type="term" value="P:transmembrane transport"/>
    <property type="evidence" value="ECO:0007669"/>
    <property type="project" value="InterPro"/>
</dbReference>
<reference evidence="10" key="2">
    <citation type="submission" date="2014-05" db="EMBL/GenBank/DDBJ databases">
        <title>Draft genome sequence of Virgibacillus massiliensis Vm-5.</title>
        <authorList>
            <person name="Khelaifia S."/>
            <person name="Croce O."/>
            <person name="Lagier J.C."/>
            <person name="Raoult D."/>
        </authorList>
    </citation>
    <scope>NUCLEOTIDE SEQUENCE [LARGE SCALE GENOMIC DNA]</scope>
    <source>
        <strain evidence="10">Vm-5</strain>
    </source>
</reference>
<dbReference type="RefSeq" id="WP_021289605.1">
    <property type="nucleotide sequence ID" value="NZ_BNER01000001.1"/>
</dbReference>
<dbReference type="InterPro" id="IPR051393">
    <property type="entry name" value="ABC_transporter_permease"/>
</dbReference>
<dbReference type="PROSITE" id="PS50928">
    <property type="entry name" value="ABC_TM1"/>
    <property type="match status" value="1"/>
</dbReference>
<protein>
    <submittedName>
        <fullName evidence="9">Lactose transport system permease protein LacF</fullName>
    </submittedName>
</protein>
<dbReference type="InterPro" id="IPR000515">
    <property type="entry name" value="MetI-like"/>
</dbReference>
<dbReference type="Gene3D" id="1.10.3720.10">
    <property type="entry name" value="MetI-like"/>
    <property type="match status" value="1"/>
</dbReference>
<accession>A0A024Q8D2</accession>
<dbReference type="Pfam" id="PF00528">
    <property type="entry name" value="BPD_transp_1"/>
    <property type="match status" value="1"/>
</dbReference>
<dbReference type="InterPro" id="IPR035906">
    <property type="entry name" value="MetI-like_sf"/>
</dbReference>
<evidence type="ECO:0000256" key="2">
    <source>
        <dbReference type="ARBA" id="ARBA00022448"/>
    </source>
</evidence>
<dbReference type="STRING" id="1462526.BN990_00777"/>
<feature type="domain" description="ABC transmembrane type-1" evidence="8">
    <location>
        <begin position="65"/>
        <end position="276"/>
    </location>
</feature>
<dbReference type="SUPFAM" id="SSF161098">
    <property type="entry name" value="MetI-like"/>
    <property type="match status" value="1"/>
</dbReference>
<comment type="caution">
    <text evidence="9">The sequence shown here is derived from an EMBL/GenBank/DDBJ whole genome shotgun (WGS) entry which is preliminary data.</text>
</comment>
<organism evidence="9 10">
    <name type="scientific">Virgibacillus massiliensis</name>
    <dbReference type="NCBI Taxonomy" id="1462526"/>
    <lineage>
        <taxon>Bacteria</taxon>
        <taxon>Bacillati</taxon>
        <taxon>Bacillota</taxon>
        <taxon>Bacilli</taxon>
        <taxon>Bacillales</taxon>
        <taxon>Bacillaceae</taxon>
        <taxon>Virgibacillus</taxon>
    </lineage>
</organism>
<evidence type="ECO:0000313" key="9">
    <source>
        <dbReference type="EMBL" id="CDQ38507.1"/>
    </source>
</evidence>
<keyword evidence="5 7" id="KW-1133">Transmembrane helix</keyword>
<feature type="transmembrane region" description="Helical" evidence="7">
    <location>
        <begin position="7"/>
        <end position="27"/>
    </location>
</feature>
<dbReference type="GO" id="GO:0005886">
    <property type="term" value="C:plasma membrane"/>
    <property type="evidence" value="ECO:0007669"/>
    <property type="project" value="UniProtKB-SubCell"/>
</dbReference>
<feature type="transmembrane region" description="Helical" evidence="7">
    <location>
        <begin position="151"/>
        <end position="174"/>
    </location>
</feature>
<keyword evidence="3" id="KW-1003">Cell membrane</keyword>
<dbReference type="EMBL" id="CCDP010000001">
    <property type="protein sequence ID" value="CDQ38507.1"/>
    <property type="molecule type" value="Genomic_DNA"/>
</dbReference>
<keyword evidence="10" id="KW-1185">Reference proteome</keyword>
<evidence type="ECO:0000256" key="4">
    <source>
        <dbReference type="ARBA" id="ARBA00022692"/>
    </source>
</evidence>
<comment type="similarity">
    <text evidence="7">Belongs to the binding-protein-dependent transport system permease family.</text>
</comment>
<evidence type="ECO:0000256" key="7">
    <source>
        <dbReference type="RuleBase" id="RU363032"/>
    </source>
</evidence>
<sequence>MKGDRFVIFLFLAPAFLISAVFLYYPFFENIVQSFYNTDGFFNSEFIGWDNYKRLFEDEIAIGATLNSLELMLYVAIFQVGIALVLAVMVDSIKHGVRFFRTTFFFPIVISGAAIGLLFTLIYNHRNGLLNEILVNLGFERIVWLTEQSSLYMVAIPTIWSYVGFYFLIILTAIEKIPDDFYEAAKLEGITGFQRMTKLTIPLIVSDLKTCLVLAITGALKIFELVYIITRGGPARSSEVLGTYMYQKAFDDGAIGYGATLAVLMVVIGLSLAFLTNTFLSNKDEVTY</sequence>
<proteinExistence type="inferred from homology"/>
<keyword evidence="6 7" id="KW-0472">Membrane</keyword>
<dbReference type="Proteomes" id="UP000028875">
    <property type="component" value="Unassembled WGS sequence"/>
</dbReference>